<keyword evidence="1" id="KW-0223">Dioxygenase</keyword>
<dbReference type="Gene3D" id="2.60.120.10">
    <property type="entry name" value="Jelly Rolls"/>
    <property type="match status" value="1"/>
</dbReference>
<comment type="pathway">
    <text evidence="1">Amino-acid biosynthesis; L-methionine biosynthesis via salvage pathway; L-methionine from S-methyl-5-thio-alpha-D-ribose 1-phosphate: step 5/6.</text>
</comment>
<keyword evidence="1" id="KW-0408">Iron</keyword>
<dbReference type="EC" id="1.13.11.54" evidence="1"/>
<dbReference type="InterPro" id="IPR004313">
    <property type="entry name" value="ARD"/>
</dbReference>
<dbReference type="EC" id="1.13.11.53" evidence="1"/>
<comment type="caution">
    <text evidence="2">The sequence shown here is derived from an EMBL/GenBank/DDBJ whole genome shotgun (WGS) entry which is preliminary data.</text>
</comment>
<comment type="similarity">
    <text evidence="1">Belongs to the acireductone dioxygenase (ARD) family.</text>
</comment>
<feature type="site" description="Important to generate the dianion" evidence="1">
    <location>
        <position position="111"/>
    </location>
</feature>
<sequence>MTLLQIMPAAGPGTVYLRTEDLGAIRGELLKIGVRFARWHAARRIPADADDATIMNAYRSHIGQVSAESGYRVVDVARLTHTSADPEPSGPGRPNRDKFREEHIHDEDLTRFVVAGAGCLYLHAAGLVYAVLCTGGDLLSVPSRTAHWFDAGARPRYTAVRFFREDGRRTTRFLPDGIAARFPTLDDLLAPP</sequence>
<accession>A0ABT2C9N9</accession>
<keyword evidence="3" id="KW-1185">Reference proteome</keyword>
<dbReference type="CDD" id="cd02232">
    <property type="entry name" value="cupin_ARD"/>
    <property type="match status" value="1"/>
</dbReference>
<gene>
    <name evidence="1" type="primary">mtnD</name>
    <name evidence="2" type="ORF">NX801_00240</name>
</gene>
<dbReference type="Pfam" id="PF03079">
    <property type="entry name" value="ARD"/>
    <property type="match status" value="1"/>
</dbReference>
<feature type="site" description="May play a role in metal incorporation in vivo" evidence="1">
    <location>
        <position position="102"/>
    </location>
</feature>
<keyword evidence="1" id="KW-0479">Metal-binding</keyword>
<dbReference type="InterPro" id="IPR011051">
    <property type="entry name" value="RmlC_Cupin_sf"/>
</dbReference>
<comment type="cofactor">
    <cofactor evidence="1">
        <name>Ni(2+)</name>
        <dbReference type="ChEBI" id="CHEBI:49786"/>
    </cofactor>
    <text evidence="1">Binds 1 nickel ion per monomer.</text>
</comment>
<comment type="subunit">
    <text evidence="1">Monomer.</text>
</comment>
<keyword evidence="1" id="KW-0028">Amino-acid biosynthesis</keyword>
<keyword evidence="1" id="KW-0486">Methionine biosynthesis</keyword>
<dbReference type="RefSeq" id="WP_258784653.1">
    <property type="nucleotide sequence ID" value="NZ_JANUGQ010000001.1"/>
</dbReference>
<feature type="binding site" evidence="1">
    <location>
        <position position="103"/>
    </location>
    <ligand>
        <name>Ni(2+)</name>
        <dbReference type="ChEBI" id="CHEBI:49786"/>
    </ligand>
</feature>
<name>A0ABT2C9N9_9ACTN</name>
<organism evidence="2 3">
    <name type="scientific">Streptomyces pyxinae</name>
    <dbReference type="NCBI Taxonomy" id="2970734"/>
    <lineage>
        <taxon>Bacteria</taxon>
        <taxon>Bacillati</taxon>
        <taxon>Actinomycetota</taxon>
        <taxon>Actinomycetes</taxon>
        <taxon>Kitasatosporales</taxon>
        <taxon>Streptomycetaceae</taxon>
        <taxon>Streptomyces</taxon>
    </lineage>
</organism>
<feature type="binding site" evidence="1">
    <location>
        <position position="105"/>
    </location>
    <ligand>
        <name>Ni(2+)</name>
        <dbReference type="ChEBI" id="CHEBI:49786"/>
    </ligand>
</feature>
<comment type="catalytic activity">
    <reaction evidence="1">
        <text>1,2-dihydroxy-5-(methylsulfanyl)pent-1-en-3-one + O2 = 3-(methylsulfanyl)propanoate + CO + formate + 2 H(+)</text>
        <dbReference type="Rhea" id="RHEA:14161"/>
        <dbReference type="ChEBI" id="CHEBI:15378"/>
        <dbReference type="ChEBI" id="CHEBI:15379"/>
        <dbReference type="ChEBI" id="CHEBI:15740"/>
        <dbReference type="ChEBI" id="CHEBI:17245"/>
        <dbReference type="ChEBI" id="CHEBI:49016"/>
        <dbReference type="ChEBI" id="CHEBI:49252"/>
        <dbReference type="EC" id="1.13.11.53"/>
    </reaction>
</comment>
<comment type="function">
    <text evidence="1">Catalyzes 2 different reactions between oxygene and the acireductone 1,2-dihydroxy-3-keto-5-methylthiopentene (DHK-MTPene) depending upon the metal bound in the active site. Fe-containing acireductone dioxygenase (Fe-ARD) produces formate and 2-keto-4-methylthiobutyrate (KMTB), the alpha-ketoacid precursor of methionine in the methionine recycle pathway. Ni-containing acireductone dioxygenase (Ni-ARD) produces methylthiopropionate, carbon monoxide and formate, and does not lie on the methionine recycle pathway.</text>
</comment>
<dbReference type="EMBL" id="JANUGQ010000001">
    <property type="protein sequence ID" value="MCS0634117.1"/>
    <property type="molecule type" value="Genomic_DNA"/>
</dbReference>
<feature type="binding site" evidence="1">
    <location>
        <position position="103"/>
    </location>
    <ligand>
        <name>Fe(2+)</name>
        <dbReference type="ChEBI" id="CHEBI:29033"/>
    </ligand>
</feature>
<dbReference type="Proteomes" id="UP001431313">
    <property type="component" value="Unassembled WGS sequence"/>
</dbReference>
<dbReference type="SUPFAM" id="SSF51182">
    <property type="entry name" value="RmlC-like cupins"/>
    <property type="match status" value="1"/>
</dbReference>
<keyword evidence="1" id="KW-0560">Oxidoreductase</keyword>
<dbReference type="InterPro" id="IPR023956">
    <property type="entry name" value="ARD_bac"/>
</dbReference>
<feature type="site" description="May play a role in transmitting local conformational changes" evidence="1">
    <location>
        <position position="108"/>
    </location>
</feature>
<reference evidence="2" key="1">
    <citation type="submission" date="2022-08" db="EMBL/GenBank/DDBJ databases">
        <authorList>
            <person name="Somphong A."/>
            <person name="Phongsopitanun W."/>
        </authorList>
    </citation>
    <scope>NUCLEOTIDE SEQUENCE</scope>
    <source>
        <strain evidence="2">LP05-1</strain>
    </source>
</reference>
<comment type="cofactor">
    <cofactor evidence="1">
        <name>Fe(2+)</name>
        <dbReference type="ChEBI" id="CHEBI:29033"/>
    </cofactor>
    <text evidence="1">Binds 1 Fe(2+) cation per monomer.</text>
</comment>
<evidence type="ECO:0000313" key="3">
    <source>
        <dbReference type="Proteomes" id="UP001431313"/>
    </source>
</evidence>
<feature type="binding site" evidence="1">
    <location>
        <position position="147"/>
    </location>
    <ligand>
        <name>Ni(2+)</name>
        <dbReference type="ChEBI" id="CHEBI:49786"/>
    </ligand>
</feature>
<feature type="binding site" evidence="1">
    <location>
        <position position="147"/>
    </location>
    <ligand>
        <name>Fe(2+)</name>
        <dbReference type="ChEBI" id="CHEBI:29033"/>
    </ligand>
</feature>
<keyword evidence="1" id="KW-0533">Nickel</keyword>
<comment type="catalytic activity">
    <reaction evidence="1">
        <text>1,2-dihydroxy-5-(methylsulfanyl)pent-1-en-3-one + O2 = 4-methylsulfanyl-2-oxobutanoate + formate + 2 H(+)</text>
        <dbReference type="Rhea" id="RHEA:24504"/>
        <dbReference type="ChEBI" id="CHEBI:15378"/>
        <dbReference type="ChEBI" id="CHEBI:15379"/>
        <dbReference type="ChEBI" id="CHEBI:15740"/>
        <dbReference type="ChEBI" id="CHEBI:16723"/>
        <dbReference type="ChEBI" id="CHEBI:49252"/>
        <dbReference type="EC" id="1.13.11.54"/>
    </reaction>
</comment>
<comment type="caution">
    <text evidence="1">Lacks conserved residue(s) required for the propagation of feature annotation.</text>
</comment>
<evidence type="ECO:0000313" key="2">
    <source>
        <dbReference type="EMBL" id="MCS0634117.1"/>
    </source>
</evidence>
<evidence type="ECO:0000256" key="1">
    <source>
        <dbReference type="HAMAP-Rule" id="MF_01682"/>
    </source>
</evidence>
<dbReference type="InterPro" id="IPR014710">
    <property type="entry name" value="RmlC-like_jellyroll"/>
</dbReference>
<protein>
    <recommendedName>
        <fullName evidence="1">Acireductone dioxygenase</fullName>
    </recommendedName>
    <alternativeName>
        <fullName evidence="1">1,2-dihydroxy-3-keto-5-methylthiopentene dioxygenase</fullName>
        <shortName evidence="1">DHK-MTPene dioxygenase</shortName>
    </alternativeName>
    <alternativeName>
        <fullName evidence="1">Acireductone dioxygenase (Fe(2+)-requiring)</fullName>
        <shortName evidence="1">ARD'</shortName>
        <shortName evidence="1">Fe-ARD</shortName>
        <ecNumber evidence="1">1.13.11.54</ecNumber>
    </alternativeName>
    <alternativeName>
        <fullName evidence="1">Acireductone dioxygenase (Ni(2+)-requiring)</fullName>
        <shortName evidence="1">ARD</shortName>
        <shortName evidence="1">Ni-ARD</shortName>
        <ecNumber evidence="1">1.13.11.53</ecNumber>
    </alternativeName>
</protein>
<proteinExistence type="inferred from homology"/>
<dbReference type="HAMAP" id="MF_01682">
    <property type="entry name" value="Salvage_MtnD"/>
    <property type="match status" value="1"/>
</dbReference>
<feature type="binding site" evidence="1">
    <location>
        <position position="105"/>
    </location>
    <ligand>
        <name>Fe(2+)</name>
        <dbReference type="ChEBI" id="CHEBI:29033"/>
    </ligand>
</feature>